<proteinExistence type="predicted"/>
<protein>
    <submittedName>
        <fullName evidence="1">Uncharacterized protein</fullName>
    </submittedName>
</protein>
<organism evidence="1">
    <name type="scientific">Anguilla anguilla</name>
    <name type="common">European freshwater eel</name>
    <name type="synonym">Muraena anguilla</name>
    <dbReference type="NCBI Taxonomy" id="7936"/>
    <lineage>
        <taxon>Eukaryota</taxon>
        <taxon>Metazoa</taxon>
        <taxon>Chordata</taxon>
        <taxon>Craniata</taxon>
        <taxon>Vertebrata</taxon>
        <taxon>Euteleostomi</taxon>
        <taxon>Actinopterygii</taxon>
        <taxon>Neopterygii</taxon>
        <taxon>Teleostei</taxon>
        <taxon>Anguilliformes</taxon>
        <taxon>Anguillidae</taxon>
        <taxon>Anguilla</taxon>
    </lineage>
</organism>
<reference evidence="1" key="1">
    <citation type="submission" date="2014-11" db="EMBL/GenBank/DDBJ databases">
        <authorList>
            <person name="Amaro Gonzalez C."/>
        </authorList>
    </citation>
    <scope>NUCLEOTIDE SEQUENCE</scope>
</reference>
<accession>A0A0E9S8D8</accession>
<dbReference type="EMBL" id="GBXM01064246">
    <property type="protein sequence ID" value="JAH44331.1"/>
    <property type="molecule type" value="Transcribed_RNA"/>
</dbReference>
<dbReference type="AlphaFoldDB" id="A0A0E9S8D8"/>
<dbReference type="EMBL" id="GBXM01071642">
    <property type="protein sequence ID" value="JAH36935.1"/>
    <property type="molecule type" value="Transcribed_RNA"/>
</dbReference>
<sequence>MQIQICFIGTVIQRYCFAERCK</sequence>
<name>A0A0E9S8D8_ANGAN</name>
<reference evidence="1" key="2">
    <citation type="journal article" date="2015" name="Fish Shellfish Immunol.">
        <title>Early steps in the European eel (Anguilla anguilla)-Vibrio vulnificus interaction in the gills: Role of the RtxA13 toxin.</title>
        <authorList>
            <person name="Callol A."/>
            <person name="Pajuelo D."/>
            <person name="Ebbesson L."/>
            <person name="Teles M."/>
            <person name="MacKenzie S."/>
            <person name="Amaro C."/>
        </authorList>
    </citation>
    <scope>NUCLEOTIDE SEQUENCE</scope>
</reference>
<evidence type="ECO:0000313" key="1">
    <source>
        <dbReference type="EMBL" id="JAH36935.1"/>
    </source>
</evidence>